<evidence type="ECO:0000313" key="7">
    <source>
        <dbReference type="EMBL" id="RKQ61830.1"/>
    </source>
</evidence>
<accession>A0A420W6Z4</accession>
<sequence>MSKFKFTAAFGLLVLLTSGCAYNSIAPSTPVSVKPPVVNEEPPAHSLLQFLPPPKELIPVAIYNFRDQTGQYKVYNNISTFSTAVTQGAASILIKAAYDSGWFLPLERESLADLLTERRIIRSSIEQELKKKGLKPKGDVLPPLKFAPIILTGGIIGYDTDVVTGGFGAKYFGVGGSTQLRRDRVTVYLRAIAAKTGEVLLTVTATKTLLSRELDVHAFKYVKWKRLFQLETGVTTNEPGLYALQGAIEKALYALIVEGMVKGYWQPKNPSDIYSPVVQKYFKWKTEELKKEEDNLRRILGRDFTEKELAQYLKRVKEERNLIQWYEKSKKNRK</sequence>
<name>A0A420W6Z4_9BACT</name>
<dbReference type="OrthoDB" id="1110708at2"/>
<evidence type="ECO:0000256" key="4">
    <source>
        <dbReference type="ARBA" id="ARBA00023139"/>
    </source>
</evidence>
<proteinExistence type="predicted"/>
<protein>
    <submittedName>
        <fullName evidence="7">Curli biogenesis system outer membrane secretion channel CsgG</fullName>
    </submittedName>
</protein>
<evidence type="ECO:0000256" key="5">
    <source>
        <dbReference type="ARBA" id="ARBA00023288"/>
    </source>
</evidence>
<dbReference type="EMBL" id="RBIE01000002">
    <property type="protein sequence ID" value="RKQ61830.1"/>
    <property type="molecule type" value="Genomic_DNA"/>
</dbReference>
<keyword evidence="1" id="KW-1003">Cell membrane</keyword>
<evidence type="ECO:0000256" key="2">
    <source>
        <dbReference type="ARBA" id="ARBA00022729"/>
    </source>
</evidence>
<dbReference type="InterPro" id="IPR005534">
    <property type="entry name" value="Curli_assmbl/transp-comp_CsgG"/>
</dbReference>
<feature type="chain" id="PRO_5019083159" evidence="6">
    <location>
        <begin position="24"/>
        <end position="334"/>
    </location>
</feature>
<feature type="signal peptide" evidence="6">
    <location>
        <begin position="1"/>
        <end position="23"/>
    </location>
</feature>
<dbReference type="Proteomes" id="UP000280881">
    <property type="component" value="Unassembled WGS sequence"/>
</dbReference>
<dbReference type="Pfam" id="PF03783">
    <property type="entry name" value="CsgG"/>
    <property type="match status" value="1"/>
</dbReference>
<reference evidence="7 8" key="1">
    <citation type="submission" date="2018-10" db="EMBL/GenBank/DDBJ databases">
        <title>Genomic Encyclopedia of Type Strains, Phase IV (KMG-IV): sequencing the most valuable type-strain genomes for metagenomic binning, comparative biology and taxonomic classification.</title>
        <authorList>
            <person name="Goeker M."/>
        </authorList>
    </citation>
    <scope>NUCLEOTIDE SEQUENCE [LARGE SCALE GENOMIC DNA]</scope>
    <source>
        <strain evidence="7 8">DSM 15521</strain>
    </source>
</reference>
<dbReference type="PANTHER" id="PTHR41164">
    <property type="entry name" value="CURLI PRODUCTION ASSEMBLY/TRANSPORT COMPONENT CSGG"/>
    <property type="match status" value="1"/>
</dbReference>
<dbReference type="AlphaFoldDB" id="A0A420W6Z4"/>
<keyword evidence="4" id="KW-0564">Palmitate</keyword>
<evidence type="ECO:0000313" key="8">
    <source>
        <dbReference type="Proteomes" id="UP000280881"/>
    </source>
</evidence>
<dbReference type="Gene3D" id="3.40.50.10610">
    <property type="entry name" value="ABC-type transport auxiliary lipoprotein component"/>
    <property type="match status" value="1"/>
</dbReference>
<organism evidence="7 8">
    <name type="scientific">Thermovibrio guaymasensis</name>
    <dbReference type="NCBI Taxonomy" id="240167"/>
    <lineage>
        <taxon>Bacteria</taxon>
        <taxon>Pseudomonadati</taxon>
        <taxon>Aquificota</taxon>
        <taxon>Aquificia</taxon>
        <taxon>Desulfurobacteriales</taxon>
        <taxon>Desulfurobacteriaceae</taxon>
        <taxon>Thermovibrio</taxon>
    </lineage>
</organism>
<comment type="caution">
    <text evidence="7">The sequence shown here is derived from an EMBL/GenBank/DDBJ whole genome shotgun (WGS) entry which is preliminary data.</text>
</comment>
<dbReference type="RefSeq" id="WP_121171215.1">
    <property type="nucleotide sequence ID" value="NZ_RBIE01000002.1"/>
</dbReference>
<keyword evidence="2 6" id="KW-0732">Signal</keyword>
<keyword evidence="5" id="KW-0449">Lipoprotein</keyword>
<evidence type="ECO:0000256" key="1">
    <source>
        <dbReference type="ARBA" id="ARBA00022475"/>
    </source>
</evidence>
<dbReference type="PANTHER" id="PTHR41164:SF1">
    <property type="entry name" value="CURLI PRODUCTION ASSEMBLY_TRANSPORT COMPONENT CSGG"/>
    <property type="match status" value="1"/>
</dbReference>
<keyword evidence="3" id="KW-0472">Membrane</keyword>
<evidence type="ECO:0000256" key="6">
    <source>
        <dbReference type="SAM" id="SignalP"/>
    </source>
</evidence>
<keyword evidence="8" id="KW-1185">Reference proteome</keyword>
<evidence type="ECO:0000256" key="3">
    <source>
        <dbReference type="ARBA" id="ARBA00023136"/>
    </source>
</evidence>
<dbReference type="PROSITE" id="PS51257">
    <property type="entry name" value="PROKAR_LIPOPROTEIN"/>
    <property type="match status" value="1"/>
</dbReference>
<gene>
    <name evidence="7" type="ORF">C7457_1282</name>
</gene>
<dbReference type="GO" id="GO:0030288">
    <property type="term" value="C:outer membrane-bounded periplasmic space"/>
    <property type="evidence" value="ECO:0007669"/>
    <property type="project" value="InterPro"/>
</dbReference>